<sequence length="173" mass="20199">MRLFGADVKQTLERFGRENPETLVKVHTRLGDFTIKLFEETPLHRANFLRLVKANYYTDRYFYRIVYETGIQGGGEYFDRLDYLVPAEYKPEFTHKRGAVGMARYEEGNPEKASSPSEFFIITNEEEARKFNGNYVVFGQVTEGMDVVDKIQQARAYDEKPDIPVKFDIEVKE</sequence>
<dbReference type="EC" id="5.2.1.8" evidence="1"/>
<dbReference type="SUPFAM" id="SSF50891">
    <property type="entry name" value="Cyclophilin-like"/>
    <property type="match status" value="1"/>
</dbReference>
<proteinExistence type="predicted"/>
<dbReference type="Proteomes" id="UP000199306">
    <property type="component" value="Unassembled WGS sequence"/>
</dbReference>
<keyword evidence="2" id="KW-0697">Rotamase</keyword>
<dbReference type="InterPro" id="IPR002130">
    <property type="entry name" value="Cyclophilin-type_PPIase_dom"/>
</dbReference>
<dbReference type="STRING" id="1079859.SAMN04515674_102206"/>
<dbReference type="CDD" id="cd00317">
    <property type="entry name" value="cyclophilin"/>
    <property type="match status" value="1"/>
</dbReference>
<keyword evidence="6" id="KW-1185">Reference proteome</keyword>
<dbReference type="GO" id="GO:0003755">
    <property type="term" value="F:peptidyl-prolyl cis-trans isomerase activity"/>
    <property type="evidence" value="ECO:0007669"/>
    <property type="project" value="UniProtKB-KW"/>
</dbReference>
<dbReference type="InterPro" id="IPR044666">
    <property type="entry name" value="Cyclophilin_A-like"/>
</dbReference>
<evidence type="ECO:0000259" key="4">
    <source>
        <dbReference type="PROSITE" id="PS50072"/>
    </source>
</evidence>
<evidence type="ECO:0000256" key="2">
    <source>
        <dbReference type="ARBA" id="ARBA00023110"/>
    </source>
</evidence>
<name>A0A1I5P0A8_9BACT</name>
<gene>
    <name evidence="5" type="ORF">SAMN04515674_102206</name>
</gene>
<dbReference type="PANTHER" id="PTHR45625">
    <property type="entry name" value="PEPTIDYL-PROLYL CIS-TRANS ISOMERASE-RELATED"/>
    <property type="match status" value="1"/>
</dbReference>
<keyword evidence="3 5" id="KW-0413">Isomerase</keyword>
<dbReference type="Gene3D" id="2.40.100.10">
    <property type="entry name" value="Cyclophilin-like"/>
    <property type="match status" value="1"/>
</dbReference>
<accession>A0A1I5P0A8</accession>
<evidence type="ECO:0000256" key="1">
    <source>
        <dbReference type="ARBA" id="ARBA00013194"/>
    </source>
</evidence>
<dbReference type="AlphaFoldDB" id="A0A1I5P0A8"/>
<organism evidence="5 6">
    <name type="scientific">Pseudarcicella hirudinis</name>
    <dbReference type="NCBI Taxonomy" id="1079859"/>
    <lineage>
        <taxon>Bacteria</taxon>
        <taxon>Pseudomonadati</taxon>
        <taxon>Bacteroidota</taxon>
        <taxon>Cytophagia</taxon>
        <taxon>Cytophagales</taxon>
        <taxon>Flectobacillaceae</taxon>
        <taxon>Pseudarcicella</taxon>
    </lineage>
</organism>
<feature type="domain" description="PPIase cyclophilin-type" evidence="4">
    <location>
        <begin position="27"/>
        <end position="166"/>
    </location>
</feature>
<dbReference type="EMBL" id="FOXH01000002">
    <property type="protein sequence ID" value="SFP27417.1"/>
    <property type="molecule type" value="Genomic_DNA"/>
</dbReference>
<evidence type="ECO:0000313" key="6">
    <source>
        <dbReference type="Proteomes" id="UP000199306"/>
    </source>
</evidence>
<evidence type="ECO:0000256" key="3">
    <source>
        <dbReference type="ARBA" id="ARBA00023235"/>
    </source>
</evidence>
<protein>
    <recommendedName>
        <fullName evidence="1">peptidylprolyl isomerase</fullName>
        <ecNumber evidence="1">5.2.1.8</ecNumber>
    </recommendedName>
</protein>
<dbReference type="PANTHER" id="PTHR45625:SF4">
    <property type="entry name" value="PEPTIDYLPROLYL ISOMERASE DOMAIN AND WD REPEAT-CONTAINING PROTEIN 1"/>
    <property type="match status" value="1"/>
</dbReference>
<reference evidence="5 6" key="1">
    <citation type="submission" date="2016-10" db="EMBL/GenBank/DDBJ databases">
        <authorList>
            <person name="de Groot N.N."/>
        </authorList>
    </citation>
    <scope>NUCLEOTIDE SEQUENCE [LARGE SCALE GENOMIC DNA]</scope>
    <source>
        <strain evidence="6">E92,LMG 26720,CCM 7988</strain>
    </source>
</reference>
<dbReference type="InterPro" id="IPR029000">
    <property type="entry name" value="Cyclophilin-like_dom_sf"/>
</dbReference>
<dbReference type="PROSITE" id="PS50072">
    <property type="entry name" value="CSA_PPIASE_2"/>
    <property type="match status" value="1"/>
</dbReference>
<evidence type="ECO:0000313" key="5">
    <source>
        <dbReference type="EMBL" id="SFP27417.1"/>
    </source>
</evidence>
<dbReference type="Pfam" id="PF00160">
    <property type="entry name" value="Pro_isomerase"/>
    <property type="match status" value="1"/>
</dbReference>